<evidence type="ECO:0000313" key="1">
    <source>
        <dbReference type="EMBL" id="MPL90294.1"/>
    </source>
</evidence>
<protein>
    <submittedName>
        <fullName evidence="1">Uncharacterized protein</fullName>
    </submittedName>
</protein>
<dbReference type="AlphaFoldDB" id="A0A644VFW9"/>
<reference evidence="1" key="1">
    <citation type="submission" date="2019-08" db="EMBL/GenBank/DDBJ databases">
        <authorList>
            <person name="Kucharzyk K."/>
            <person name="Murdoch R.W."/>
            <person name="Higgins S."/>
            <person name="Loffler F."/>
        </authorList>
    </citation>
    <scope>NUCLEOTIDE SEQUENCE</scope>
</reference>
<gene>
    <name evidence="1" type="ORF">SDC9_36342</name>
</gene>
<proteinExistence type="predicted"/>
<organism evidence="1">
    <name type="scientific">bioreactor metagenome</name>
    <dbReference type="NCBI Taxonomy" id="1076179"/>
    <lineage>
        <taxon>unclassified sequences</taxon>
        <taxon>metagenomes</taxon>
        <taxon>ecological metagenomes</taxon>
    </lineage>
</organism>
<sequence length="74" mass="9334">MYICITNLKQYYMGKYNFDHLEQRINHKTEEIEYYDEIEDDWVERDELIERIEEREIWDDYANNINQQHGGLDW</sequence>
<comment type="caution">
    <text evidence="1">The sequence shown here is derived from an EMBL/GenBank/DDBJ whole genome shotgun (WGS) entry which is preliminary data.</text>
</comment>
<accession>A0A644VFW9</accession>
<dbReference type="EMBL" id="VSSQ01000299">
    <property type="protein sequence ID" value="MPL90294.1"/>
    <property type="molecule type" value="Genomic_DNA"/>
</dbReference>
<name>A0A644VFW9_9ZZZZ</name>